<dbReference type="PANTHER" id="PTHR31549:SF277">
    <property type="entry name" value="OS08G0167400 PROTEIN"/>
    <property type="match status" value="1"/>
</dbReference>
<keyword evidence="1" id="KW-1133">Transmembrane helix</keyword>
<dbReference type="Proteomes" id="UP001187471">
    <property type="component" value="Unassembled WGS sequence"/>
</dbReference>
<proteinExistence type="predicted"/>
<dbReference type="InterPro" id="IPR004158">
    <property type="entry name" value="DUF247_pln"/>
</dbReference>
<comment type="caution">
    <text evidence="2">The sequence shown here is derived from an EMBL/GenBank/DDBJ whole genome shotgun (WGS) entry which is preliminary data.</text>
</comment>
<dbReference type="Pfam" id="PF03140">
    <property type="entry name" value="DUF247"/>
    <property type="match status" value="1"/>
</dbReference>
<gene>
    <name evidence="2" type="ORF">RJ640_003545</name>
</gene>
<reference evidence="2" key="1">
    <citation type="submission" date="2022-12" db="EMBL/GenBank/DDBJ databases">
        <title>Draft genome assemblies for two species of Escallonia (Escalloniales).</title>
        <authorList>
            <person name="Chanderbali A."/>
            <person name="Dervinis C."/>
            <person name="Anghel I."/>
            <person name="Soltis D."/>
            <person name="Soltis P."/>
            <person name="Zapata F."/>
        </authorList>
    </citation>
    <scope>NUCLEOTIDE SEQUENCE</scope>
    <source>
        <strain evidence="2">UCBG92.1500</strain>
        <tissue evidence="2">Leaf</tissue>
    </source>
</reference>
<organism evidence="2 3">
    <name type="scientific">Escallonia rubra</name>
    <dbReference type="NCBI Taxonomy" id="112253"/>
    <lineage>
        <taxon>Eukaryota</taxon>
        <taxon>Viridiplantae</taxon>
        <taxon>Streptophyta</taxon>
        <taxon>Embryophyta</taxon>
        <taxon>Tracheophyta</taxon>
        <taxon>Spermatophyta</taxon>
        <taxon>Magnoliopsida</taxon>
        <taxon>eudicotyledons</taxon>
        <taxon>Gunneridae</taxon>
        <taxon>Pentapetalae</taxon>
        <taxon>asterids</taxon>
        <taxon>campanulids</taxon>
        <taxon>Escalloniales</taxon>
        <taxon>Escalloniaceae</taxon>
        <taxon>Escallonia</taxon>
    </lineage>
</organism>
<name>A0AA88UFF7_9ASTE</name>
<keyword evidence="3" id="KW-1185">Reference proteome</keyword>
<protein>
    <submittedName>
        <fullName evidence="2">Uncharacterized protein</fullName>
    </submittedName>
</protein>
<evidence type="ECO:0000313" key="2">
    <source>
        <dbReference type="EMBL" id="KAK2982889.1"/>
    </source>
</evidence>
<accession>A0AA88UFF7</accession>
<feature type="transmembrane region" description="Helical" evidence="1">
    <location>
        <begin position="515"/>
        <end position="539"/>
    </location>
</feature>
<keyword evidence="1" id="KW-0812">Transmembrane</keyword>
<dbReference type="AlphaFoldDB" id="A0AA88UFF7"/>
<dbReference type="PANTHER" id="PTHR31549">
    <property type="entry name" value="PROTEIN, PUTATIVE (DUF247)-RELATED-RELATED"/>
    <property type="match status" value="1"/>
</dbReference>
<sequence>MSFFQPSLSSNSKFDEHRWVIQIRRALEEGIEEDVDVSVSIFCVPKSLMLSSPDSYVPQQVALGPFHHWRSELVDMERYKLGAAKRTQKQLQSLNFQHLVDHLTKLEPSIRASYHKYLDLHGKTLAWMMAVDSSFLLEFLQVYAAKEGELLRRVTSRMSHLVDISTRKSAHHAILRDMVMLENQIPLFLLRKILEYRFSSLDLADDLLISMLSGLSKELSPFKMMEELSDLQVTDCAHVLDFLYRMIVPRLKELSEIDESTENQHEVNGGEDQSFRFKIRKLLSKLQDGPVRSLKRFILSKPLRLVLKLPWTVVSNLPWLRLIKQPIDNLCFSQDKEELKPEIGNSNKSNNIDEPPLIEEISIPSISELSKAGVCFLPTNGGILSINFDRQACTLYLPTVSLDVNTEVVMRNLVAYEACNASGPLVFTRYTELMNGMIDTEEDAKLLRERGIILNHLKSDEEVANLWNGMSKSLRLTKVPFLDEVIEDVNTYYNGMWRTKVGQFIKGYVFESWKFLALLAAVFLLLLMTLQAFCSVYSCPRRSRVKRFR</sequence>
<keyword evidence="1" id="KW-0472">Membrane</keyword>
<evidence type="ECO:0000256" key="1">
    <source>
        <dbReference type="SAM" id="Phobius"/>
    </source>
</evidence>
<evidence type="ECO:0000313" key="3">
    <source>
        <dbReference type="Proteomes" id="UP001187471"/>
    </source>
</evidence>
<dbReference type="EMBL" id="JAVXUO010001377">
    <property type="protein sequence ID" value="KAK2982889.1"/>
    <property type="molecule type" value="Genomic_DNA"/>
</dbReference>